<evidence type="ECO:0000256" key="5">
    <source>
        <dbReference type="ARBA" id="ARBA00022884"/>
    </source>
</evidence>
<dbReference type="GO" id="GO:0030627">
    <property type="term" value="F:pre-mRNA 5'-splice site binding"/>
    <property type="evidence" value="ECO:0007669"/>
    <property type="project" value="InterPro"/>
</dbReference>
<comment type="subunit">
    <text evidence="9">U1 snRNP is composed of the 7 core Sm proteins B/B', D1, D2, D3, E, F and G that assemble in a heptameric protein ring on the Sm site of the small nuclear RNA to form the core snRNP, and at least 3 U1 snRNP-specific proteins U1-70K, U1-A and U1-C. U1-C interacts with U1 snRNA and the 5' splice-site region of the pre-mRNA.</text>
</comment>
<dbReference type="GO" id="GO:0008270">
    <property type="term" value="F:zinc ion binding"/>
    <property type="evidence" value="ECO:0007669"/>
    <property type="project" value="UniProtKB-UniRule"/>
</dbReference>
<dbReference type="PIRSF" id="PIRSF037969">
    <property type="entry name" value="U1_snRNP-C"/>
    <property type="match status" value="1"/>
</dbReference>
<sequence>MPRYYCDYCDTYLTHDSPSVRKQHNAGYKHKANVRTYYQQFEEQQTQSLIDQRIKEHLGQAAAFQVGAPFNQHLLSFPGGVPRPRLPILPTPGMPLGVPQVPGAPLMPGVRPPILPAPGIPGQIQKQQCVKGYPGAPNVPTMPQTGAPPGSMPPGSMPPGSMPMQMAPLPRPPTLPPPTSGAPGAPIPNSGAPPAMYQTNPPQPAGPTSGAPPPVAAPPPAAPPQAPFSYAQPPEGNH</sequence>
<feature type="compositionally biased region" description="Pro residues" evidence="10">
    <location>
        <begin position="150"/>
        <end position="161"/>
    </location>
</feature>
<dbReference type="PROSITE" id="PS50171">
    <property type="entry name" value="ZF_MATRIN"/>
    <property type="match status" value="1"/>
</dbReference>
<comment type="similarity">
    <text evidence="9">Belongs to the U1 small nuclear ribonucleoprotein C family.</text>
</comment>
<keyword evidence="13" id="KW-1185">Reference proteome</keyword>
<evidence type="ECO:0000256" key="6">
    <source>
        <dbReference type="ARBA" id="ARBA00023242"/>
    </source>
</evidence>
<dbReference type="GO" id="GO:0003729">
    <property type="term" value="F:mRNA binding"/>
    <property type="evidence" value="ECO:0007669"/>
    <property type="project" value="UniProtKB-UniRule"/>
</dbReference>
<evidence type="ECO:0000256" key="3">
    <source>
        <dbReference type="ARBA" id="ARBA00022771"/>
    </source>
</evidence>
<dbReference type="InterPro" id="IPR036236">
    <property type="entry name" value="Znf_C2H2_sf"/>
</dbReference>
<gene>
    <name evidence="12" type="ORF">OsI_06664</name>
</gene>
<evidence type="ECO:0000256" key="1">
    <source>
        <dbReference type="ARBA" id="ARBA00004123"/>
    </source>
</evidence>
<evidence type="ECO:0000256" key="8">
    <source>
        <dbReference type="ARBA" id="ARBA00046357"/>
    </source>
</evidence>
<dbReference type="GO" id="GO:0000387">
    <property type="term" value="P:spliceosomal snRNP assembly"/>
    <property type="evidence" value="ECO:0007669"/>
    <property type="project" value="UniProtKB-UniRule"/>
</dbReference>
<dbReference type="InterPro" id="IPR003604">
    <property type="entry name" value="Matrin/U1-like-C_Znf_C2H2"/>
</dbReference>
<dbReference type="GO" id="GO:0000243">
    <property type="term" value="C:commitment complex"/>
    <property type="evidence" value="ECO:0007669"/>
    <property type="project" value="UniProtKB-UniRule"/>
</dbReference>
<evidence type="ECO:0000313" key="12">
    <source>
        <dbReference type="EMBL" id="EAY85293.1"/>
    </source>
</evidence>
<dbReference type="InterPro" id="IPR017340">
    <property type="entry name" value="U1_snRNP-C"/>
</dbReference>
<comment type="function">
    <text evidence="9">Component of the spliceosomal U1 snRNP, which is essential for recognition of the pre-mRNA 5' splice-site and the subsequent assembly of the spliceosome. U1-C is directly involved in initial 5' splice-site recognition for both constitutive and regulated alternative splicing. The interaction with the 5' splice-site seems to precede base-pairing between the pre-mRNA and the U1 snRNA. Stimulates commitment or early (E) complex formation by stabilizing the base pairing of the 5' end of the U1 snRNA and the 5' splice-site region.</text>
</comment>
<dbReference type="GO" id="GO:0005685">
    <property type="term" value="C:U1 snRNP"/>
    <property type="evidence" value="ECO:0007669"/>
    <property type="project" value="UniProtKB-UniRule"/>
</dbReference>
<dbReference type="Gramene" id="BGIOSGA006736-TA">
    <property type="protein sequence ID" value="BGIOSGA006736-PA"/>
    <property type="gene ID" value="BGIOSGA006736"/>
</dbReference>
<dbReference type="GO" id="GO:0000395">
    <property type="term" value="P:mRNA 5'-splice site recognition"/>
    <property type="evidence" value="ECO:0007669"/>
    <property type="project" value="UniProtKB-UniRule"/>
</dbReference>
<keyword evidence="2 9" id="KW-0479">Metal-binding</keyword>
<dbReference type="GO" id="GO:0071004">
    <property type="term" value="C:U2-type prespliceosome"/>
    <property type="evidence" value="ECO:0007669"/>
    <property type="project" value="UniProtKB-UniRule"/>
</dbReference>
<feature type="region of interest" description="Disordered" evidence="10">
    <location>
        <begin position="117"/>
        <end position="238"/>
    </location>
</feature>
<dbReference type="Pfam" id="PF06220">
    <property type="entry name" value="zf-U1"/>
    <property type="match status" value="1"/>
</dbReference>
<keyword evidence="6 9" id="KW-0539">Nucleus</keyword>
<evidence type="ECO:0000256" key="7">
    <source>
        <dbReference type="ARBA" id="ARBA00023274"/>
    </source>
</evidence>
<dbReference type="HOGENOM" id="CLU_079697_1_0_1"/>
<evidence type="ECO:0000256" key="4">
    <source>
        <dbReference type="ARBA" id="ARBA00022833"/>
    </source>
</evidence>
<reference evidence="12 13" key="1">
    <citation type="journal article" date="2005" name="PLoS Biol.">
        <title>The genomes of Oryza sativa: a history of duplications.</title>
        <authorList>
            <person name="Yu J."/>
            <person name="Wang J."/>
            <person name="Lin W."/>
            <person name="Li S."/>
            <person name="Li H."/>
            <person name="Zhou J."/>
            <person name="Ni P."/>
            <person name="Dong W."/>
            <person name="Hu S."/>
            <person name="Zeng C."/>
            <person name="Zhang J."/>
            <person name="Zhang Y."/>
            <person name="Li R."/>
            <person name="Xu Z."/>
            <person name="Li S."/>
            <person name="Li X."/>
            <person name="Zheng H."/>
            <person name="Cong L."/>
            <person name="Lin L."/>
            <person name="Yin J."/>
            <person name="Geng J."/>
            <person name="Li G."/>
            <person name="Shi J."/>
            <person name="Liu J."/>
            <person name="Lv H."/>
            <person name="Li J."/>
            <person name="Wang J."/>
            <person name="Deng Y."/>
            <person name="Ran L."/>
            <person name="Shi X."/>
            <person name="Wang X."/>
            <person name="Wu Q."/>
            <person name="Li C."/>
            <person name="Ren X."/>
            <person name="Wang J."/>
            <person name="Wang X."/>
            <person name="Li D."/>
            <person name="Liu D."/>
            <person name="Zhang X."/>
            <person name="Ji Z."/>
            <person name="Zhao W."/>
            <person name="Sun Y."/>
            <person name="Zhang Z."/>
            <person name="Bao J."/>
            <person name="Han Y."/>
            <person name="Dong L."/>
            <person name="Ji J."/>
            <person name="Chen P."/>
            <person name="Wu S."/>
            <person name="Liu J."/>
            <person name="Xiao Y."/>
            <person name="Bu D."/>
            <person name="Tan J."/>
            <person name="Yang L."/>
            <person name="Ye C."/>
            <person name="Zhang J."/>
            <person name="Xu J."/>
            <person name="Zhou Y."/>
            <person name="Yu Y."/>
            <person name="Zhang B."/>
            <person name="Zhuang S."/>
            <person name="Wei H."/>
            <person name="Liu B."/>
            <person name="Lei M."/>
            <person name="Yu H."/>
            <person name="Li Y."/>
            <person name="Xu H."/>
            <person name="Wei S."/>
            <person name="He X."/>
            <person name="Fang L."/>
            <person name="Zhang Z."/>
            <person name="Zhang Y."/>
            <person name="Huang X."/>
            <person name="Su Z."/>
            <person name="Tong W."/>
            <person name="Li J."/>
            <person name="Tong Z."/>
            <person name="Li S."/>
            <person name="Ye J."/>
            <person name="Wang L."/>
            <person name="Fang L."/>
            <person name="Lei T."/>
            <person name="Chen C."/>
            <person name="Chen H."/>
            <person name="Xu Z."/>
            <person name="Li H."/>
            <person name="Huang H."/>
            <person name="Zhang F."/>
            <person name="Xu H."/>
            <person name="Li N."/>
            <person name="Zhao C."/>
            <person name="Li S."/>
            <person name="Dong L."/>
            <person name="Huang Y."/>
            <person name="Li L."/>
            <person name="Xi Y."/>
            <person name="Qi Q."/>
            <person name="Li W."/>
            <person name="Zhang B."/>
            <person name="Hu W."/>
            <person name="Zhang Y."/>
            <person name="Tian X."/>
            <person name="Jiao Y."/>
            <person name="Liang X."/>
            <person name="Jin J."/>
            <person name="Gao L."/>
            <person name="Zheng W."/>
            <person name="Hao B."/>
            <person name="Liu S."/>
            <person name="Wang W."/>
            <person name="Yuan L."/>
            <person name="Cao M."/>
            <person name="McDermott J."/>
            <person name="Samudrala R."/>
            <person name="Wang J."/>
            <person name="Wong G.K."/>
            <person name="Yang H."/>
        </authorList>
    </citation>
    <scope>NUCLEOTIDE SEQUENCE [LARGE SCALE GENOMIC DNA]</scope>
    <source>
        <strain evidence="13">cv. 93-11</strain>
    </source>
</reference>
<evidence type="ECO:0000313" key="13">
    <source>
        <dbReference type="Proteomes" id="UP000007015"/>
    </source>
</evidence>
<dbReference type="InterPro" id="IPR013085">
    <property type="entry name" value="U1-CZ_Znf_C2H2"/>
</dbReference>
<feature type="domain" description="Matrin-type" evidence="11">
    <location>
        <begin position="4"/>
        <end position="36"/>
    </location>
</feature>
<keyword evidence="7 9" id="KW-0687">Ribonucleoprotein</keyword>
<feature type="compositionally biased region" description="Pro residues" evidence="10">
    <location>
        <begin position="169"/>
        <end position="180"/>
    </location>
</feature>
<dbReference type="EMBL" id="CM000127">
    <property type="protein sequence ID" value="EAY85293.1"/>
    <property type="molecule type" value="Genomic_DNA"/>
</dbReference>
<keyword evidence="4 9" id="KW-0862">Zinc</keyword>
<feature type="compositionally biased region" description="Low complexity" evidence="10">
    <location>
        <begin position="227"/>
        <end position="238"/>
    </location>
</feature>
<comment type="subunit">
    <text evidence="8">Component of the U1 snRNP. The U1 snRNP is composed of the U1 snRNA and the 7 core Sm proteins SNRPB, SNRPD1, SNRPD2, SNRPD3, SNRPE, SNRPF and SNRPG that assemble in a heptameric protein ring on the Sm site of the small nuclear RNA to form the core snRNP, and at least 3 U1 snRNP-specific proteins SNRNP70/U1-70K, SNRPA/U1-A and SNRPC/U1-C. SNRPC/U1-C interacts with U1 snRNA and the 5' splice-site region of the pre-mRNA. Interacts (via N-terminus) with TIA1 (via C-terminus); thereby promoting spliceosomal U1 snRNP recruitment to 5' splice sites.</text>
</comment>
<dbReference type="PANTHER" id="PTHR31148:SF1">
    <property type="entry name" value="U1 SMALL NUCLEAR RIBONUCLEOPROTEIN C"/>
    <property type="match status" value="1"/>
</dbReference>
<dbReference type="Gene3D" id="3.30.160.60">
    <property type="entry name" value="Classic Zinc Finger"/>
    <property type="match status" value="1"/>
</dbReference>
<dbReference type="OMA" id="GWKFREN"/>
<dbReference type="PANTHER" id="PTHR31148">
    <property type="entry name" value="U1 SMALL NUCLEAR RIBONUCLEOPROTEIN C"/>
    <property type="match status" value="1"/>
</dbReference>
<evidence type="ECO:0000256" key="2">
    <source>
        <dbReference type="ARBA" id="ARBA00022723"/>
    </source>
</evidence>
<feature type="compositionally biased region" description="Pro residues" evidence="10">
    <location>
        <begin position="201"/>
        <end position="226"/>
    </location>
</feature>
<dbReference type="SMART" id="SM00451">
    <property type="entry name" value="ZnF_U1"/>
    <property type="match status" value="1"/>
</dbReference>
<keyword evidence="5 9" id="KW-0694">RNA-binding</keyword>
<evidence type="ECO:0000259" key="11">
    <source>
        <dbReference type="PROSITE" id="PS50171"/>
    </source>
</evidence>
<dbReference type="InterPro" id="IPR000690">
    <property type="entry name" value="Matrin/U1-C_Znf_C2H2"/>
</dbReference>
<dbReference type="SUPFAM" id="SSF57667">
    <property type="entry name" value="beta-beta-alpha zinc fingers"/>
    <property type="match status" value="1"/>
</dbReference>
<dbReference type="HAMAP" id="MF_03153">
    <property type="entry name" value="U1_C"/>
    <property type="match status" value="1"/>
</dbReference>
<dbReference type="STRING" id="39946.A2X383"/>
<dbReference type="Proteomes" id="UP000007015">
    <property type="component" value="Chromosome 2"/>
</dbReference>
<evidence type="ECO:0000256" key="9">
    <source>
        <dbReference type="HAMAP-Rule" id="MF_03153"/>
    </source>
</evidence>
<evidence type="ECO:0000256" key="10">
    <source>
        <dbReference type="SAM" id="MobiDB-lite"/>
    </source>
</evidence>
<protein>
    <recommendedName>
        <fullName evidence="9">U1 small nuclear ribonucleoprotein C</fullName>
        <shortName evidence="9">U1 snRNP C</shortName>
        <shortName evidence="9">U1-C</shortName>
        <shortName evidence="9">U1C</shortName>
    </recommendedName>
</protein>
<name>A2X383_ORYSI</name>
<accession>A2X383</accession>
<dbReference type="GO" id="GO:0030619">
    <property type="term" value="F:U1 snRNA binding"/>
    <property type="evidence" value="ECO:0007669"/>
    <property type="project" value="UniProtKB-UniRule"/>
</dbReference>
<proteinExistence type="inferred from homology"/>
<dbReference type="FunFam" id="3.30.160.60:FF:000059">
    <property type="entry name" value="U1 small nuclear ribonucleoprotein C"/>
    <property type="match status" value="1"/>
</dbReference>
<dbReference type="AlphaFoldDB" id="A2X383"/>
<organism evidence="12 13">
    <name type="scientific">Oryza sativa subsp. indica</name>
    <name type="common">Rice</name>
    <dbReference type="NCBI Taxonomy" id="39946"/>
    <lineage>
        <taxon>Eukaryota</taxon>
        <taxon>Viridiplantae</taxon>
        <taxon>Streptophyta</taxon>
        <taxon>Embryophyta</taxon>
        <taxon>Tracheophyta</taxon>
        <taxon>Spermatophyta</taxon>
        <taxon>Magnoliopsida</taxon>
        <taxon>Liliopsida</taxon>
        <taxon>Poales</taxon>
        <taxon>Poaceae</taxon>
        <taxon>BOP clade</taxon>
        <taxon>Oryzoideae</taxon>
        <taxon>Oryzeae</taxon>
        <taxon>Oryzinae</taxon>
        <taxon>Oryza</taxon>
        <taxon>Oryza sativa</taxon>
    </lineage>
</organism>
<comment type="subcellular location">
    <subcellularLocation>
        <location evidence="1 9">Nucleus</location>
    </subcellularLocation>
</comment>
<keyword evidence="3 9" id="KW-0863">Zinc-finger</keyword>